<dbReference type="AlphaFoldDB" id="A0A8K0CZE7"/>
<comment type="caution">
    <text evidence="3">The sequence shown here is derived from an EMBL/GenBank/DDBJ whole genome shotgun (WGS) entry which is preliminary data.</text>
</comment>
<name>A0A8K0CZE7_IGNLU</name>
<feature type="compositionally biased region" description="Polar residues" evidence="1">
    <location>
        <begin position="86"/>
        <end position="109"/>
    </location>
</feature>
<sequence>MERCDIIKLYYQQRSIKKTWRKLRARYGPHYRPREQTIRNAVTRFESEFTLLDSPRTNRVRNAENVEAVRQRVQDNSKFSARRRSQQLNLTSGSVCTHTKSTGSRTKAQ</sequence>
<organism evidence="3 4">
    <name type="scientific">Ignelater luminosus</name>
    <name type="common">Cucubano</name>
    <name type="synonym">Pyrophorus luminosus</name>
    <dbReference type="NCBI Taxonomy" id="2038154"/>
    <lineage>
        <taxon>Eukaryota</taxon>
        <taxon>Metazoa</taxon>
        <taxon>Ecdysozoa</taxon>
        <taxon>Arthropoda</taxon>
        <taxon>Hexapoda</taxon>
        <taxon>Insecta</taxon>
        <taxon>Pterygota</taxon>
        <taxon>Neoptera</taxon>
        <taxon>Endopterygota</taxon>
        <taxon>Coleoptera</taxon>
        <taxon>Polyphaga</taxon>
        <taxon>Elateriformia</taxon>
        <taxon>Elateroidea</taxon>
        <taxon>Elateridae</taxon>
        <taxon>Agrypninae</taxon>
        <taxon>Pyrophorini</taxon>
        <taxon>Ignelater</taxon>
    </lineage>
</organism>
<evidence type="ECO:0000259" key="2">
    <source>
        <dbReference type="Pfam" id="PF16087"/>
    </source>
</evidence>
<gene>
    <name evidence="3" type="ORF">ILUMI_09732</name>
</gene>
<accession>A0A8K0CZE7</accession>
<reference evidence="3" key="1">
    <citation type="submission" date="2019-08" db="EMBL/GenBank/DDBJ databases">
        <title>The genome of the North American firefly Photinus pyralis.</title>
        <authorList>
            <consortium name="Photinus pyralis genome working group"/>
            <person name="Fallon T.R."/>
            <person name="Sander Lower S.E."/>
            <person name="Weng J.-K."/>
        </authorList>
    </citation>
    <scope>NUCLEOTIDE SEQUENCE</scope>
    <source>
        <strain evidence="3">TRF0915ILg1</strain>
        <tissue evidence="3">Whole body</tissue>
    </source>
</reference>
<dbReference type="EMBL" id="VTPC01005114">
    <property type="protein sequence ID" value="KAF2896439.1"/>
    <property type="molecule type" value="Genomic_DNA"/>
</dbReference>
<evidence type="ECO:0000256" key="1">
    <source>
        <dbReference type="SAM" id="MobiDB-lite"/>
    </source>
</evidence>
<protein>
    <recommendedName>
        <fullName evidence="2">DUF4817 domain-containing protein</fullName>
    </recommendedName>
</protein>
<evidence type="ECO:0000313" key="3">
    <source>
        <dbReference type="EMBL" id="KAF2896439.1"/>
    </source>
</evidence>
<proteinExistence type="predicted"/>
<feature type="domain" description="DUF4817" evidence="2">
    <location>
        <begin position="2"/>
        <end position="47"/>
    </location>
</feature>
<evidence type="ECO:0000313" key="4">
    <source>
        <dbReference type="Proteomes" id="UP000801492"/>
    </source>
</evidence>
<feature type="region of interest" description="Disordered" evidence="1">
    <location>
        <begin position="72"/>
        <end position="109"/>
    </location>
</feature>
<dbReference type="InterPro" id="IPR032135">
    <property type="entry name" value="DUF4817"/>
</dbReference>
<dbReference type="Proteomes" id="UP000801492">
    <property type="component" value="Unassembled WGS sequence"/>
</dbReference>
<keyword evidence="4" id="KW-1185">Reference proteome</keyword>
<dbReference type="Pfam" id="PF16087">
    <property type="entry name" value="DUF4817"/>
    <property type="match status" value="1"/>
</dbReference>
<dbReference type="OrthoDB" id="7994596at2759"/>